<dbReference type="Proteomes" id="UP001218218">
    <property type="component" value="Unassembled WGS sequence"/>
</dbReference>
<reference evidence="1" key="1">
    <citation type="submission" date="2023-03" db="EMBL/GenBank/DDBJ databases">
        <title>Massive genome expansion in bonnet fungi (Mycena s.s.) driven by repeated elements and novel gene families across ecological guilds.</title>
        <authorList>
            <consortium name="Lawrence Berkeley National Laboratory"/>
            <person name="Harder C.B."/>
            <person name="Miyauchi S."/>
            <person name="Viragh M."/>
            <person name="Kuo A."/>
            <person name="Thoen E."/>
            <person name="Andreopoulos B."/>
            <person name="Lu D."/>
            <person name="Skrede I."/>
            <person name="Drula E."/>
            <person name="Henrissat B."/>
            <person name="Morin E."/>
            <person name="Kohler A."/>
            <person name="Barry K."/>
            <person name="LaButti K."/>
            <person name="Morin E."/>
            <person name="Salamov A."/>
            <person name="Lipzen A."/>
            <person name="Mereny Z."/>
            <person name="Hegedus B."/>
            <person name="Baldrian P."/>
            <person name="Stursova M."/>
            <person name="Weitz H."/>
            <person name="Taylor A."/>
            <person name="Grigoriev I.V."/>
            <person name="Nagy L.G."/>
            <person name="Martin F."/>
            <person name="Kauserud H."/>
        </authorList>
    </citation>
    <scope>NUCLEOTIDE SEQUENCE</scope>
    <source>
        <strain evidence="1">CBHHK002</strain>
    </source>
</reference>
<gene>
    <name evidence="1" type="ORF">DFH08DRAFT_1073084</name>
</gene>
<name>A0AAD7F452_9AGAR</name>
<accession>A0AAD7F452</accession>
<dbReference type="SUPFAM" id="SSF52047">
    <property type="entry name" value="RNI-like"/>
    <property type="match status" value="1"/>
</dbReference>
<evidence type="ECO:0008006" key="3">
    <source>
        <dbReference type="Google" id="ProtNLM"/>
    </source>
</evidence>
<keyword evidence="2" id="KW-1185">Reference proteome</keyword>
<organism evidence="1 2">
    <name type="scientific">Mycena albidolilacea</name>
    <dbReference type="NCBI Taxonomy" id="1033008"/>
    <lineage>
        <taxon>Eukaryota</taxon>
        <taxon>Fungi</taxon>
        <taxon>Dikarya</taxon>
        <taxon>Basidiomycota</taxon>
        <taxon>Agaricomycotina</taxon>
        <taxon>Agaricomycetes</taxon>
        <taxon>Agaricomycetidae</taxon>
        <taxon>Agaricales</taxon>
        <taxon>Marasmiineae</taxon>
        <taxon>Mycenaceae</taxon>
        <taxon>Mycena</taxon>
    </lineage>
</organism>
<dbReference type="InterPro" id="IPR032675">
    <property type="entry name" value="LRR_dom_sf"/>
</dbReference>
<sequence>MPELPFELERQIFELAFKPNSRDIALKVTLCLVARRVQVWIDRIFYELVTIGDERRGQIFLSLIQSHAKPPDFFAVVKTLCLTFFVEGATACGILAACSRVEYLAFWADTDAPQLPLLLSQLPLRRLSTHMDYFSKIPFGVPQSSYLSSLTHIELNRWDTSHLRQLAHLPRLTHVCLPDPGHGRIRVRYMEMVCSNCPRLEVLIILCDPTFLSWVEGNLPPSAKGDHRIVVQPKCREVIGDWEKSYFGGSDIWSRAEATVKQRLSVGNE</sequence>
<dbReference type="AlphaFoldDB" id="A0AAD7F452"/>
<dbReference type="EMBL" id="JARIHO010000003">
    <property type="protein sequence ID" value="KAJ7364314.1"/>
    <property type="molecule type" value="Genomic_DNA"/>
</dbReference>
<comment type="caution">
    <text evidence="1">The sequence shown here is derived from an EMBL/GenBank/DDBJ whole genome shotgun (WGS) entry which is preliminary data.</text>
</comment>
<proteinExistence type="predicted"/>
<dbReference type="Gene3D" id="3.80.10.10">
    <property type="entry name" value="Ribonuclease Inhibitor"/>
    <property type="match status" value="1"/>
</dbReference>
<protein>
    <recommendedName>
        <fullName evidence="3">F-box domain-containing protein</fullName>
    </recommendedName>
</protein>
<evidence type="ECO:0000313" key="1">
    <source>
        <dbReference type="EMBL" id="KAJ7364314.1"/>
    </source>
</evidence>
<evidence type="ECO:0000313" key="2">
    <source>
        <dbReference type="Proteomes" id="UP001218218"/>
    </source>
</evidence>